<dbReference type="PANTHER" id="PTHR22730:SF1">
    <property type="entry name" value="PROMININ-LIKE PROTEIN"/>
    <property type="match status" value="1"/>
</dbReference>
<feature type="transmembrane region" description="Helical" evidence="11">
    <location>
        <begin position="966"/>
        <end position="990"/>
    </location>
</feature>
<evidence type="ECO:0000256" key="7">
    <source>
        <dbReference type="ARBA" id="ARBA00023180"/>
    </source>
</evidence>
<comment type="similarity">
    <text evidence="2">Belongs to the prominin family.</text>
</comment>
<dbReference type="PRINTS" id="PR00376">
    <property type="entry name" value="IL1BCENZYME"/>
</dbReference>
<dbReference type="InterPro" id="IPR002138">
    <property type="entry name" value="Pept_C14_p10"/>
</dbReference>
<feature type="coiled-coil region" evidence="9">
    <location>
        <begin position="1146"/>
        <end position="1173"/>
    </location>
</feature>
<keyword evidence="4 11" id="KW-0812">Transmembrane</keyword>
<keyword evidence="9" id="KW-0175">Coiled coil</keyword>
<dbReference type="InterPro" id="IPR011600">
    <property type="entry name" value="Pept_C14_caspase"/>
</dbReference>
<evidence type="ECO:0000256" key="11">
    <source>
        <dbReference type="SAM" id="Phobius"/>
    </source>
</evidence>
<evidence type="ECO:0000256" key="4">
    <source>
        <dbReference type="ARBA" id="ARBA00022692"/>
    </source>
</evidence>
<dbReference type="Gene3D" id="1.20.120.20">
    <property type="entry name" value="Apolipoprotein"/>
    <property type="match status" value="1"/>
</dbReference>
<evidence type="ECO:0000256" key="2">
    <source>
        <dbReference type="ARBA" id="ARBA00006058"/>
    </source>
</evidence>
<dbReference type="InterPro" id="IPR016129">
    <property type="entry name" value="Caspase_his_AS"/>
</dbReference>
<dbReference type="Gene3D" id="3.40.50.1460">
    <property type="match status" value="1"/>
</dbReference>
<evidence type="ECO:0000313" key="14">
    <source>
        <dbReference type="EMBL" id="KAK3907507.1"/>
    </source>
</evidence>
<organism evidence="14 15">
    <name type="scientific">Frankliniella fusca</name>
    <dbReference type="NCBI Taxonomy" id="407009"/>
    <lineage>
        <taxon>Eukaryota</taxon>
        <taxon>Metazoa</taxon>
        <taxon>Ecdysozoa</taxon>
        <taxon>Arthropoda</taxon>
        <taxon>Hexapoda</taxon>
        <taxon>Insecta</taxon>
        <taxon>Pterygota</taxon>
        <taxon>Neoptera</taxon>
        <taxon>Paraneoptera</taxon>
        <taxon>Thysanoptera</taxon>
        <taxon>Terebrantia</taxon>
        <taxon>Thripoidea</taxon>
        <taxon>Thripidae</taxon>
        <taxon>Frankliniella</taxon>
    </lineage>
</organism>
<dbReference type="PANTHER" id="PTHR22730">
    <property type="entry name" value="PROMININ PROM PROTEIN"/>
    <property type="match status" value="1"/>
</dbReference>
<feature type="region of interest" description="Disordered" evidence="10">
    <location>
        <begin position="1"/>
        <end position="37"/>
    </location>
</feature>
<dbReference type="Pfam" id="PF00656">
    <property type="entry name" value="Peptidase_C14"/>
    <property type="match status" value="1"/>
</dbReference>
<dbReference type="GO" id="GO:0004197">
    <property type="term" value="F:cysteine-type endopeptidase activity"/>
    <property type="evidence" value="ECO:0007669"/>
    <property type="project" value="InterPro"/>
</dbReference>
<comment type="similarity">
    <text evidence="3 8">Belongs to the peptidase C14A family.</text>
</comment>
<sequence>MLRSLRMASKRCNSERDLGETSADESGPQTTTLSPCKVSKGDQNFAGVRKRSYIEVIEDDTYKMDHEYRGVAIIFNHEHFEGQGLEMRRGTSMDKTVAENTLHDLGFAVKCCDDLSRKEIQRCLKTASAMDHTQNDCIVVVVLTHGDEEGRLYAKDLPYFRQELYEPFLGNPTLLGKPKIFIIQACWGTESFASHRDVESGSHFIQGLMLELQKYAFELDLLTIVLRNQRVMENTEFYLKEGNRYQVPSLLLTCGKRIQFTHKVLPCPYPEKLLVKVKSCIKEIDMAGFTRKQKDDTLEEIKEYGVEKLRNVPGDALEHVRSAALWVEHLELQRATYEQLRCLPFMQNLKHLKALTPLNVTRTKGRRREETSNQKEGSESENVEVDGSVSSSEFSDTTEQLPSLLNLPLMHLESSLEVKSLEWLLMGTKNTLKTLCLWVGTPLSPKAKSKVEWPRNCDNLDEILQKCNLRKLKKVQLLRNKKGLFHDDRQCETQLNKIKNVYAERNVEVVCEIVAMEMNETDGKNEQQETLKTRDMAVAMVLGGAARAALPPLLALALASSLLAVTDADPTPKYSPPTLDYGYTSRNDYHDQGMQTLYNIARKILRGVQKPEPFPPGLLFVEGGEVKVDVANPGHIVSYYAGVVAMVVLGLVVALALPCAGFLWCLCGSGCNCSSGKARERGVRKPALDVELSREERNEPGPCFVPAALAVTVCVILAGSSLVISTNAYMDRGIIGYPDHIKRGTNDVALFADNSILEVNTFFDTNYLELSTALSKVLDECQTEINNMISGIFNALPLDTLNAIPDGLVAISQDLEELEKKGGEIVSSSTQIVNVLKEVAKGIKEKCTSPECESYVDSLITEQIPPLPDVSSIVVTLGPYIDPSFKASIQNGVNQLKNVEAEVKKTVTDTANTIKSSIEDAHTELQKTSRQLIEQVDNVRSSIDDINKEVDETSENLEPYERYKPVWFICLTTTLLMLFTIAAFLVGLVGDRLCEAAKDPEHNQVINLFDTLISKNRGDSLPGNISYYIKSCQRNEPIYKVLQLDSSINVDEILDVVNKFSFEQFMEQLDKEQSKIKQEVLIPAEIKQKVEALENSAVATFDLKDIQTKVDEGNAIAGKLKPREWADNLKALSVPGVNFENEIKSLEGLEQQVATLQDGAQKLTVLIEKLQKDIRLGANSFKDALSSFLAEIQDANDYIISEVDFVNIADTTTTDFKNEVTDYLNYVVRRVRNEALRCGPLHQVYNSLVIATCDEVLSPWVSDTRFLGFPVYATFLLDGCKPSILKIFKYKFQSCIFCNKVIFILLS</sequence>
<dbReference type="SUPFAM" id="SSF52129">
    <property type="entry name" value="Caspase-like"/>
    <property type="match status" value="1"/>
</dbReference>
<evidence type="ECO:0000256" key="10">
    <source>
        <dbReference type="SAM" id="MobiDB-lite"/>
    </source>
</evidence>
<dbReference type="PROSITE" id="PS50208">
    <property type="entry name" value="CASPASE_P20"/>
    <property type="match status" value="1"/>
</dbReference>
<evidence type="ECO:0000256" key="1">
    <source>
        <dbReference type="ARBA" id="ARBA00004141"/>
    </source>
</evidence>
<gene>
    <name evidence="14" type="ORF">KUF71_003006</name>
</gene>
<dbReference type="InterPro" id="IPR001309">
    <property type="entry name" value="Pept_C14_p20"/>
</dbReference>
<feature type="domain" description="Caspase family p10" evidence="12">
    <location>
        <begin position="189"/>
        <end position="262"/>
    </location>
</feature>
<feature type="region of interest" description="Disordered" evidence="10">
    <location>
        <begin position="360"/>
        <end position="395"/>
    </location>
</feature>
<evidence type="ECO:0000259" key="12">
    <source>
        <dbReference type="PROSITE" id="PS50207"/>
    </source>
</evidence>
<keyword evidence="5 11" id="KW-1133">Transmembrane helix</keyword>
<comment type="caution">
    <text evidence="14">The sequence shown here is derived from an EMBL/GenBank/DDBJ whole genome shotgun (WGS) entry which is preliminary data.</text>
</comment>
<dbReference type="SMART" id="SM00115">
    <property type="entry name" value="CASc"/>
    <property type="match status" value="1"/>
</dbReference>
<feature type="coiled-coil region" evidence="9">
    <location>
        <begin position="929"/>
        <end position="956"/>
    </location>
</feature>
<dbReference type="Pfam" id="PF05478">
    <property type="entry name" value="Prominin"/>
    <property type="match status" value="1"/>
</dbReference>
<evidence type="ECO:0000256" key="3">
    <source>
        <dbReference type="ARBA" id="ARBA00010134"/>
    </source>
</evidence>
<evidence type="ECO:0000313" key="15">
    <source>
        <dbReference type="Proteomes" id="UP001219518"/>
    </source>
</evidence>
<name>A0AAE1L754_9NEOP</name>
<dbReference type="InterPro" id="IPR015917">
    <property type="entry name" value="Pept_C14A"/>
</dbReference>
<dbReference type="EMBL" id="JAHWGI010000011">
    <property type="protein sequence ID" value="KAK3907507.1"/>
    <property type="molecule type" value="Genomic_DNA"/>
</dbReference>
<dbReference type="PROSITE" id="PS50207">
    <property type="entry name" value="CASPASE_P10"/>
    <property type="match status" value="1"/>
</dbReference>
<keyword evidence="7" id="KW-0325">Glycoprotein</keyword>
<keyword evidence="15" id="KW-1185">Reference proteome</keyword>
<protein>
    <submittedName>
        <fullName evidence="14">Caspase-1</fullName>
    </submittedName>
</protein>
<evidence type="ECO:0000256" key="8">
    <source>
        <dbReference type="RuleBase" id="RU003971"/>
    </source>
</evidence>
<feature type="transmembrane region" description="Helical" evidence="11">
    <location>
        <begin position="637"/>
        <end position="657"/>
    </location>
</feature>
<reference evidence="14" key="2">
    <citation type="journal article" date="2023" name="BMC Genomics">
        <title>Pest status, molecular evolution, and epigenetic factors derived from the genome assembly of Frankliniella fusca, a thysanopteran phytovirus vector.</title>
        <authorList>
            <person name="Catto M.A."/>
            <person name="Labadie P.E."/>
            <person name="Jacobson A.L."/>
            <person name="Kennedy G.G."/>
            <person name="Srinivasan R."/>
            <person name="Hunt B.G."/>
        </authorList>
    </citation>
    <scope>NUCLEOTIDE SEQUENCE</scope>
    <source>
        <strain evidence="14">PL_HMW_Pooled</strain>
    </source>
</reference>
<feature type="compositionally biased region" description="Basic and acidic residues" evidence="10">
    <location>
        <begin position="367"/>
        <end position="378"/>
    </location>
</feature>
<evidence type="ECO:0000256" key="9">
    <source>
        <dbReference type="SAM" id="Coils"/>
    </source>
</evidence>
<evidence type="ECO:0000256" key="6">
    <source>
        <dbReference type="ARBA" id="ARBA00023136"/>
    </source>
</evidence>
<feature type="transmembrane region" description="Helical" evidence="11">
    <location>
        <begin position="704"/>
        <end position="724"/>
    </location>
</feature>
<dbReference type="InterPro" id="IPR029030">
    <property type="entry name" value="Caspase-like_dom_sf"/>
</dbReference>
<accession>A0AAE1L754</accession>
<feature type="domain" description="Caspase family p20" evidence="13">
    <location>
        <begin position="68"/>
        <end position="190"/>
    </location>
</feature>
<reference evidence="14" key="1">
    <citation type="submission" date="2021-07" db="EMBL/GenBank/DDBJ databases">
        <authorList>
            <person name="Catto M.A."/>
            <person name="Jacobson A."/>
            <person name="Kennedy G."/>
            <person name="Labadie P."/>
            <person name="Hunt B.G."/>
            <person name="Srinivasan R."/>
        </authorList>
    </citation>
    <scope>NUCLEOTIDE SEQUENCE</scope>
    <source>
        <strain evidence="14">PL_HMW_Pooled</strain>
        <tissue evidence="14">Head</tissue>
    </source>
</reference>
<dbReference type="InterPro" id="IPR008795">
    <property type="entry name" value="Prominin"/>
</dbReference>
<evidence type="ECO:0000256" key="5">
    <source>
        <dbReference type="ARBA" id="ARBA00022989"/>
    </source>
</evidence>
<dbReference type="Proteomes" id="UP001219518">
    <property type="component" value="Unassembled WGS sequence"/>
</dbReference>
<evidence type="ECO:0000259" key="13">
    <source>
        <dbReference type="PROSITE" id="PS50208"/>
    </source>
</evidence>
<proteinExistence type="inferred from homology"/>
<dbReference type="Gene3D" id="3.30.70.1470">
    <property type="entry name" value="Caspase-like"/>
    <property type="match status" value="1"/>
</dbReference>
<comment type="subcellular location">
    <subcellularLocation>
        <location evidence="1">Membrane</location>
        <topology evidence="1">Multi-pass membrane protein</topology>
    </subcellularLocation>
</comment>
<dbReference type="PROSITE" id="PS01121">
    <property type="entry name" value="CASPASE_HIS"/>
    <property type="match status" value="1"/>
</dbReference>
<dbReference type="GO" id="GO:0006508">
    <property type="term" value="P:proteolysis"/>
    <property type="evidence" value="ECO:0007669"/>
    <property type="project" value="InterPro"/>
</dbReference>
<dbReference type="GO" id="GO:0016020">
    <property type="term" value="C:membrane"/>
    <property type="evidence" value="ECO:0007669"/>
    <property type="project" value="UniProtKB-SubCell"/>
</dbReference>
<keyword evidence="6 11" id="KW-0472">Membrane</keyword>